<sequence length="146" mass="15542">MKTTQLIPSLLLSLVPTLTLADGVPSGAKLCVGQGAGSCQFAAYQLQPTDTCEDLQKNAAYIYDHECNLIGHTENFAEGDAIDSQLPYTVDVKNIVGGPSCAIKYEIAYSDGLYGYGMPSGGVWGSCSVSGHQCNWYRVAFDCPGF</sequence>
<reference evidence="3 4" key="1">
    <citation type="journal article" date="2016" name="DNA Res.">
        <title>Genome sequence of Aspergillus luchuensis NBRC 4314.</title>
        <authorList>
            <person name="Yamada O."/>
            <person name="Machida M."/>
            <person name="Hosoyama A."/>
            <person name="Goto M."/>
            <person name="Takahashi T."/>
            <person name="Futagami T."/>
            <person name="Yamagata Y."/>
            <person name="Takeuchi M."/>
            <person name="Kobayashi T."/>
            <person name="Koike H."/>
            <person name="Abe K."/>
            <person name="Asai K."/>
            <person name="Arita M."/>
            <person name="Fujita N."/>
            <person name="Fukuda K."/>
            <person name="Higa K."/>
            <person name="Horikawa H."/>
            <person name="Ishikawa T."/>
            <person name="Jinno K."/>
            <person name="Kato Y."/>
            <person name="Kirimura K."/>
            <person name="Mizutani O."/>
            <person name="Nakasone K."/>
            <person name="Sano M."/>
            <person name="Shiraishi Y."/>
            <person name="Tsukahara M."/>
            <person name="Gomi K."/>
        </authorList>
    </citation>
    <scope>NUCLEOTIDE SEQUENCE [LARGE SCALE GENOMIC DNA]</scope>
    <source>
        <strain evidence="3 4">RIB 2604</strain>
    </source>
</reference>
<dbReference type="GeneID" id="64966268"/>
<organism evidence="3 4">
    <name type="scientific">Aspergillus kawachii</name>
    <name type="common">White koji mold</name>
    <name type="synonym">Aspergillus awamori var. kawachi</name>
    <dbReference type="NCBI Taxonomy" id="1069201"/>
    <lineage>
        <taxon>Eukaryota</taxon>
        <taxon>Fungi</taxon>
        <taxon>Dikarya</taxon>
        <taxon>Ascomycota</taxon>
        <taxon>Pezizomycotina</taxon>
        <taxon>Eurotiomycetes</taxon>
        <taxon>Eurotiomycetidae</taxon>
        <taxon>Eurotiales</taxon>
        <taxon>Aspergillaceae</taxon>
        <taxon>Aspergillus</taxon>
        <taxon>Aspergillus subgen. Circumdati</taxon>
    </lineage>
</organism>
<dbReference type="VEuPathDB" id="FungiDB:ASPFODRAFT_41653"/>
<reference evidence="4" key="2">
    <citation type="submission" date="2016-02" db="EMBL/GenBank/DDBJ databases">
        <title>Genome sequencing of Aspergillus luchuensis NBRC 4314.</title>
        <authorList>
            <person name="Yamada O."/>
        </authorList>
    </citation>
    <scope>NUCLEOTIDE SEQUENCE [LARGE SCALE GENOMIC DNA]</scope>
    <source>
        <strain evidence="4">RIB 2604</strain>
    </source>
</reference>
<accession>A0A146FSK8</accession>
<protein>
    <submittedName>
        <fullName evidence="3">Similar to An11g09010</fullName>
    </submittedName>
</protein>
<feature type="chain" id="PRO_5042682581" evidence="1">
    <location>
        <begin position="22"/>
        <end position="146"/>
    </location>
</feature>
<dbReference type="OrthoDB" id="4399777at2759"/>
<reference evidence="2" key="4">
    <citation type="submission" date="2021-02" db="EMBL/GenBank/DDBJ databases">
        <title>Aspergillus luchuensis mut. kawachii IFO 4304 genome sequence.</title>
        <authorList>
            <person name="Mori K."/>
            <person name="Kadooka C."/>
            <person name="Goto M."/>
            <person name="Futagami T."/>
        </authorList>
    </citation>
    <scope>NUCLEOTIDE SEQUENCE</scope>
    <source>
        <strain evidence="2">IFO 4308</strain>
    </source>
</reference>
<evidence type="ECO:0000313" key="5">
    <source>
        <dbReference type="Proteomes" id="UP000661280"/>
    </source>
</evidence>
<dbReference type="RefSeq" id="XP_041548709.1">
    <property type="nucleotide sequence ID" value="XM_041681803.1"/>
</dbReference>
<dbReference type="AlphaFoldDB" id="A0A146FSK8"/>
<evidence type="ECO:0000256" key="1">
    <source>
        <dbReference type="SAM" id="SignalP"/>
    </source>
</evidence>
<evidence type="ECO:0000313" key="2">
    <source>
        <dbReference type="EMBL" id="BCS04947.1"/>
    </source>
</evidence>
<gene>
    <name evidence="2" type="ORF">AKAW2_80748S</name>
    <name evidence="3" type="ORF">RIB2604_02501970</name>
</gene>
<dbReference type="KEGG" id="aluc:AKAW2_80748S"/>
<dbReference type="Proteomes" id="UP000075230">
    <property type="component" value="Unassembled WGS sequence"/>
</dbReference>
<evidence type="ECO:0000313" key="3">
    <source>
        <dbReference type="EMBL" id="GAT28122.1"/>
    </source>
</evidence>
<reference evidence="2" key="3">
    <citation type="submission" date="2021-01" db="EMBL/GenBank/DDBJ databases">
        <authorList>
            <consortium name="Aspergillus luchuensis mut. kawachii IFO 4304 genome sequencing consortium"/>
            <person name="Kazuki M."/>
            <person name="Futagami T."/>
        </authorList>
    </citation>
    <scope>NUCLEOTIDE SEQUENCE</scope>
    <source>
        <strain evidence="2">IFO 4308</strain>
    </source>
</reference>
<feature type="signal peptide" evidence="1">
    <location>
        <begin position="1"/>
        <end position="21"/>
    </location>
</feature>
<name>A0A146FSK8_ASPKA</name>
<dbReference type="Proteomes" id="UP000661280">
    <property type="component" value="Chromosome 8"/>
</dbReference>
<keyword evidence="1" id="KW-0732">Signal</keyword>
<keyword evidence="5" id="KW-1185">Reference proteome</keyword>
<dbReference type="EMBL" id="BCWF01000024">
    <property type="protein sequence ID" value="GAT28122.1"/>
    <property type="molecule type" value="Genomic_DNA"/>
</dbReference>
<dbReference type="EMBL" id="AP024432">
    <property type="protein sequence ID" value="BCS04947.1"/>
    <property type="molecule type" value="Genomic_DNA"/>
</dbReference>
<proteinExistence type="predicted"/>
<evidence type="ECO:0000313" key="4">
    <source>
        <dbReference type="Proteomes" id="UP000075230"/>
    </source>
</evidence>